<sequence>MTHSSSYTEYGESSKMLNQRKRFSRGTLMEFVCGGVATKSNLFRFLKIEKTSLNQRSQSIHLTQYLTI</sequence>
<accession>A0ABX9UHD8</accession>
<protein>
    <submittedName>
        <fullName evidence="1">Uncharacterized protein</fullName>
    </submittedName>
</protein>
<evidence type="ECO:0000313" key="2">
    <source>
        <dbReference type="Proteomes" id="UP000266886"/>
    </source>
</evidence>
<organism evidence="1 2">
    <name type="scientific">Corynebacterium gottingense</name>
    <dbReference type="NCBI Taxonomy" id="2041036"/>
    <lineage>
        <taxon>Bacteria</taxon>
        <taxon>Bacillati</taxon>
        <taxon>Actinomycetota</taxon>
        <taxon>Actinomycetes</taxon>
        <taxon>Mycobacteriales</taxon>
        <taxon>Corynebacteriaceae</taxon>
        <taxon>Corynebacterium</taxon>
    </lineage>
</organism>
<dbReference type="EMBL" id="RDRE01000030">
    <property type="protein sequence ID" value="RMD17932.1"/>
    <property type="molecule type" value="Genomic_DNA"/>
</dbReference>
<proteinExistence type="predicted"/>
<keyword evidence="2" id="KW-1185">Reference proteome</keyword>
<evidence type="ECO:0000313" key="1">
    <source>
        <dbReference type="EMBL" id="RMD17932.1"/>
    </source>
</evidence>
<name>A0ABX9UHD8_9CORY</name>
<comment type="caution">
    <text evidence="1">The sequence shown here is derived from an EMBL/GenBank/DDBJ whole genome shotgun (WGS) entry which is preliminary data.</text>
</comment>
<reference evidence="1 2" key="1">
    <citation type="submission" date="2018-10" db="EMBL/GenBank/DDBJ databases">
        <title>Whole genome sequence of Corynebacterium gottingense DSM 130494T.</title>
        <authorList>
            <person name="Bernier A.-M."/>
            <person name="Bernard K."/>
        </authorList>
    </citation>
    <scope>NUCLEOTIDE SEQUENCE [LARGE SCALE GENOMIC DNA]</scope>
    <source>
        <strain evidence="1 2">DSM 103494</strain>
    </source>
</reference>
<gene>
    <name evidence="1" type="ORF">EAW56_10345</name>
</gene>
<dbReference type="Proteomes" id="UP000266886">
    <property type="component" value="Unassembled WGS sequence"/>
</dbReference>